<evidence type="ECO:0000313" key="2">
    <source>
        <dbReference type="Proteomes" id="UP001143349"/>
    </source>
</evidence>
<proteinExistence type="predicted"/>
<dbReference type="Proteomes" id="UP001143349">
    <property type="component" value="Unassembled WGS sequence"/>
</dbReference>
<dbReference type="RefSeq" id="WP_271179266.1">
    <property type="nucleotide sequence ID" value="NZ_BSFH01000017.1"/>
</dbReference>
<organism evidence="1 2">
    <name type="scientific">Paracoccus kondratievae</name>
    <dbReference type="NCBI Taxonomy" id="135740"/>
    <lineage>
        <taxon>Bacteria</taxon>
        <taxon>Pseudomonadati</taxon>
        <taxon>Pseudomonadota</taxon>
        <taxon>Alphaproteobacteria</taxon>
        <taxon>Rhodobacterales</taxon>
        <taxon>Paracoccaceae</taxon>
        <taxon>Paracoccus</taxon>
    </lineage>
</organism>
<reference evidence="1" key="1">
    <citation type="journal article" date="2014" name="Int. J. Syst. Evol. Microbiol.">
        <title>Complete genome sequence of Corynebacterium casei LMG S-19264T (=DSM 44701T), isolated from a smear-ripened cheese.</title>
        <authorList>
            <consortium name="US DOE Joint Genome Institute (JGI-PGF)"/>
            <person name="Walter F."/>
            <person name="Albersmeier A."/>
            <person name="Kalinowski J."/>
            <person name="Ruckert C."/>
        </authorList>
    </citation>
    <scope>NUCLEOTIDE SEQUENCE</scope>
    <source>
        <strain evidence="1">VKM B-2222</strain>
    </source>
</reference>
<protein>
    <submittedName>
        <fullName evidence="1">DNA-directed RNA polymerase subunit beta</fullName>
    </submittedName>
</protein>
<comment type="caution">
    <text evidence="1">The sequence shown here is derived from an EMBL/GenBank/DDBJ whole genome shotgun (WGS) entry which is preliminary data.</text>
</comment>
<gene>
    <name evidence="1" type="ORF">GCM10017635_08600</name>
</gene>
<keyword evidence="2" id="KW-1185">Reference proteome</keyword>
<sequence>MRDDIVGICRFSFLGRCDWAETAGKKGKEPGLLERRFSRLYAPERLERRFIAFERLCLPSIKAQTDTDFSFWILTSPELPQYALDRLRDLCAGVPQIRLIISDERDTLNALREPLIAAADAAGRPVIQFRVDDDDAFSRHHVARIRHHARRFDDVPAFALSYPKGLAYGSYEGNPVSFWRTHQSFLGAGAAVRMRGPGRCIYAFNHFQLPRHFLALTDIDGLGYVQTRWDEGDSVATIVAHFPKWFTPLDPEEFQQALADDFPFLRGVDLSFVERKGAA</sequence>
<dbReference type="EMBL" id="BSFH01000017">
    <property type="protein sequence ID" value="GLK63390.1"/>
    <property type="molecule type" value="Genomic_DNA"/>
</dbReference>
<dbReference type="InterPro" id="IPR021466">
    <property type="entry name" value="Put_rhamnosyl_transferase"/>
</dbReference>
<dbReference type="GO" id="GO:0000428">
    <property type="term" value="C:DNA-directed RNA polymerase complex"/>
    <property type="evidence" value="ECO:0007669"/>
    <property type="project" value="UniProtKB-KW"/>
</dbReference>
<keyword evidence="1" id="KW-0240">DNA-directed RNA polymerase</keyword>
<evidence type="ECO:0000313" key="1">
    <source>
        <dbReference type="EMBL" id="GLK63390.1"/>
    </source>
</evidence>
<dbReference type="CDD" id="cd00761">
    <property type="entry name" value="Glyco_tranf_GTA_type"/>
    <property type="match status" value="1"/>
</dbReference>
<dbReference type="Pfam" id="PF11316">
    <property type="entry name" value="Rhamno_transf"/>
    <property type="match status" value="1"/>
</dbReference>
<accession>A0AAD3RT39</accession>
<keyword evidence="1" id="KW-0804">Transcription</keyword>
<reference evidence="1" key="2">
    <citation type="submission" date="2023-01" db="EMBL/GenBank/DDBJ databases">
        <authorList>
            <person name="Sun Q."/>
            <person name="Evtushenko L."/>
        </authorList>
    </citation>
    <scope>NUCLEOTIDE SEQUENCE</scope>
    <source>
        <strain evidence="1">VKM B-2222</strain>
    </source>
</reference>
<dbReference type="AlphaFoldDB" id="A0AAD3RT39"/>
<name>A0AAD3RT39_9RHOB</name>